<dbReference type="EMBL" id="BQNB010014648">
    <property type="protein sequence ID" value="GJT30720.1"/>
    <property type="molecule type" value="Genomic_DNA"/>
</dbReference>
<keyword evidence="3" id="KW-1185">Reference proteome</keyword>
<protein>
    <submittedName>
        <fullName evidence="2">Uncharacterized protein</fullName>
    </submittedName>
</protein>
<comment type="caution">
    <text evidence="2">The sequence shown here is derived from an EMBL/GenBank/DDBJ whole genome shotgun (WGS) entry which is preliminary data.</text>
</comment>
<reference evidence="2" key="2">
    <citation type="submission" date="2022-01" db="EMBL/GenBank/DDBJ databases">
        <authorList>
            <person name="Yamashiro T."/>
            <person name="Shiraishi A."/>
            <person name="Satake H."/>
            <person name="Nakayama K."/>
        </authorList>
    </citation>
    <scope>NUCLEOTIDE SEQUENCE</scope>
</reference>
<evidence type="ECO:0000256" key="1">
    <source>
        <dbReference type="SAM" id="MobiDB-lite"/>
    </source>
</evidence>
<name>A0ABQ5CUI1_9ASTR</name>
<sequence>METIHVKFDEPKASEPNCLEPRTNHFQDNDSSAEDTSIPLKEDLDNLFGPMYEEYFEKRSPEVSNNSVAQTTPINQDTLMTSNTSIL</sequence>
<feature type="compositionally biased region" description="Polar residues" evidence="1">
    <location>
        <begin position="62"/>
        <end position="87"/>
    </location>
</feature>
<gene>
    <name evidence="2" type="ORF">Tco_0910995</name>
</gene>
<feature type="region of interest" description="Disordered" evidence="1">
    <location>
        <begin position="1"/>
        <end position="37"/>
    </location>
</feature>
<proteinExistence type="predicted"/>
<reference evidence="2" key="1">
    <citation type="journal article" date="2022" name="Int. J. Mol. Sci.">
        <title>Draft Genome of Tanacetum Coccineum: Genomic Comparison of Closely Related Tanacetum-Family Plants.</title>
        <authorList>
            <person name="Yamashiro T."/>
            <person name="Shiraishi A."/>
            <person name="Nakayama K."/>
            <person name="Satake H."/>
        </authorList>
    </citation>
    <scope>NUCLEOTIDE SEQUENCE</scope>
</reference>
<dbReference type="Proteomes" id="UP001151760">
    <property type="component" value="Unassembled WGS sequence"/>
</dbReference>
<accession>A0ABQ5CUI1</accession>
<evidence type="ECO:0000313" key="2">
    <source>
        <dbReference type="EMBL" id="GJT30720.1"/>
    </source>
</evidence>
<evidence type="ECO:0000313" key="3">
    <source>
        <dbReference type="Proteomes" id="UP001151760"/>
    </source>
</evidence>
<feature type="region of interest" description="Disordered" evidence="1">
    <location>
        <begin position="59"/>
        <end position="87"/>
    </location>
</feature>
<organism evidence="2 3">
    <name type="scientific">Tanacetum coccineum</name>
    <dbReference type="NCBI Taxonomy" id="301880"/>
    <lineage>
        <taxon>Eukaryota</taxon>
        <taxon>Viridiplantae</taxon>
        <taxon>Streptophyta</taxon>
        <taxon>Embryophyta</taxon>
        <taxon>Tracheophyta</taxon>
        <taxon>Spermatophyta</taxon>
        <taxon>Magnoliopsida</taxon>
        <taxon>eudicotyledons</taxon>
        <taxon>Gunneridae</taxon>
        <taxon>Pentapetalae</taxon>
        <taxon>asterids</taxon>
        <taxon>campanulids</taxon>
        <taxon>Asterales</taxon>
        <taxon>Asteraceae</taxon>
        <taxon>Asteroideae</taxon>
        <taxon>Anthemideae</taxon>
        <taxon>Anthemidinae</taxon>
        <taxon>Tanacetum</taxon>
    </lineage>
</organism>
<feature type="compositionally biased region" description="Basic and acidic residues" evidence="1">
    <location>
        <begin position="1"/>
        <end position="13"/>
    </location>
</feature>